<evidence type="ECO:0000313" key="3">
    <source>
        <dbReference type="Proteomes" id="UP000177625"/>
    </source>
</evidence>
<name>A0A1E1LXF2_RHYSE</name>
<dbReference type="PANTHER" id="PTHR34598:SF3">
    <property type="entry name" value="OXIDOREDUCTASE AN1597"/>
    <property type="match status" value="1"/>
</dbReference>
<proteinExistence type="inferred from homology"/>
<accession>A0A1E1LXF2</accession>
<keyword evidence="3" id="KW-1185">Reference proteome</keyword>
<gene>
    <name evidence="2" type="ORF">RSE6_01297</name>
</gene>
<dbReference type="Proteomes" id="UP000177625">
    <property type="component" value="Unassembled WGS sequence"/>
</dbReference>
<sequence length="150" mass="17455">MRAQHIDYFTGEHKSPAYLKINDTTKQAPVMLAHCDYTAESGPIRVRQLLWDEAGDLLSRRVACFNTDDLFNLHLRYCDHNGENYVMRYSPTHQCWYFPKMEADQVILLKTYESRSDVARFIGHTAFENPMSPPDAKIHESVEIRTIAFL</sequence>
<reference evidence="3" key="1">
    <citation type="submission" date="2016-03" db="EMBL/GenBank/DDBJ databases">
        <authorList>
            <person name="Guldener U."/>
        </authorList>
    </citation>
    <scope>NUCLEOTIDE SEQUENCE [LARGE SCALE GENOMIC DNA]</scope>
</reference>
<dbReference type="GO" id="GO:0016491">
    <property type="term" value="F:oxidoreductase activity"/>
    <property type="evidence" value="ECO:0007669"/>
    <property type="project" value="InterPro"/>
</dbReference>
<organism evidence="2 3">
    <name type="scientific">Rhynchosporium secalis</name>
    <name type="common">Barley scald fungus</name>
    <dbReference type="NCBI Taxonomy" id="38038"/>
    <lineage>
        <taxon>Eukaryota</taxon>
        <taxon>Fungi</taxon>
        <taxon>Dikarya</taxon>
        <taxon>Ascomycota</taxon>
        <taxon>Pezizomycotina</taxon>
        <taxon>Leotiomycetes</taxon>
        <taxon>Helotiales</taxon>
        <taxon>Ploettnerulaceae</taxon>
        <taxon>Rhynchosporium</taxon>
    </lineage>
</organism>
<evidence type="ECO:0000256" key="1">
    <source>
        <dbReference type="ARBA" id="ARBA00023604"/>
    </source>
</evidence>
<evidence type="ECO:0000313" key="2">
    <source>
        <dbReference type="EMBL" id="CZT41549.1"/>
    </source>
</evidence>
<protein>
    <submittedName>
        <fullName evidence="2">Uncharacterized protein</fullName>
    </submittedName>
</protein>
<dbReference type="EMBL" id="FJVC01000036">
    <property type="protein sequence ID" value="CZT41549.1"/>
    <property type="molecule type" value="Genomic_DNA"/>
</dbReference>
<dbReference type="PANTHER" id="PTHR34598">
    <property type="entry name" value="BLL6449 PROTEIN"/>
    <property type="match status" value="1"/>
</dbReference>
<dbReference type="AlphaFoldDB" id="A0A1E1LXF2"/>
<comment type="similarity">
    <text evidence="1">Belongs to the asaB hydroxylase/desaturase family.</text>
</comment>
<dbReference type="InterPro" id="IPR044053">
    <property type="entry name" value="AsaB-like"/>
</dbReference>
<dbReference type="NCBIfam" id="NF041278">
    <property type="entry name" value="CmcJ_NvfI_EfuI"/>
    <property type="match status" value="1"/>
</dbReference>